<protein>
    <submittedName>
        <fullName evidence="4">HD domain-containing protein</fullName>
    </submittedName>
</protein>
<dbReference type="SUPFAM" id="SSF109604">
    <property type="entry name" value="HD-domain/PDEase-like"/>
    <property type="match status" value="1"/>
</dbReference>
<dbReference type="InterPro" id="IPR003695">
    <property type="entry name" value="Ppx_GppA_N"/>
</dbReference>
<name>A0AAE6IJU9_LEUCA</name>
<evidence type="ECO:0000259" key="2">
    <source>
        <dbReference type="Pfam" id="PF02541"/>
    </source>
</evidence>
<dbReference type="InterPro" id="IPR050273">
    <property type="entry name" value="GppA/Ppx_hydrolase"/>
</dbReference>
<dbReference type="Gene3D" id="3.30.420.150">
    <property type="entry name" value="Exopolyphosphatase. Domain 2"/>
    <property type="match status" value="1"/>
</dbReference>
<dbReference type="Gene3D" id="1.10.3210.10">
    <property type="entry name" value="Hypothetical protein af1432"/>
    <property type="match status" value="1"/>
</dbReference>
<dbReference type="PANTHER" id="PTHR30005:SF0">
    <property type="entry name" value="RETROGRADE REGULATION PROTEIN 2"/>
    <property type="match status" value="1"/>
</dbReference>
<dbReference type="GO" id="GO:0016462">
    <property type="term" value="F:pyrophosphatase activity"/>
    <property type="evidence" value="ECO:0007669"/>
    <property type="project" value="TreeGrafter"/>
</dbReference>
<sequence length="494" mass="56843">MAKLEGIILLNSGVAELQIVDHGGHKIESVRREYSDNDFELSKFSTEVMQRALAQLQRFQQLLRDYGVKDVRLFGSESLSKMPNAVYFVDQVENVTGLDLRWLNANQENYYRQLALRVHNQKFLNKANTFVLGVSSTRIDLSYFEQQQFKFSQHASIGPVRLTQSILEMTSGITQLLTFASEFINSKLDDFWHMLPPFKQVETLVVLGTSMLNTVFNDAKKTTVVDKKNLQVLVTDFNYMNDQEISDKYDLDTKDIWMIYMEAVLVLEIMSHIGSEYIQISDLTVIDGLVTKDTTAQEDIITAARGIADRYMVEEKHREIVLEYAWRLFDRLKKIHRLDTRDRLLLGVAALTHDVGSFINSQRHYQYSEEILEGIDFHGLSTTEQHMIAAIARYHSAETPDNALRAIQEFSPKQRIRIAKMASLLRLADALDDSRLQKIEKLTVSIQNDHITVIGHTALDLQLEIYIFSQKAYFFEAVFGLPIVLKRQEKRSNA</sequence>
<dbReference type="InterPro" id="IPR043129">
    <property type="entry name" value="ATPase_NBD"/>
</dbReference>
<dbReference type="OMA" id="FWHMLPP"/>
<dbReference type="Pfam" id="PF02541">
    <property type="entry name" value="Ppx-GppA"/>
    <property type="match status" value="1"/>
</dbReference>
<evidence type="ECO:0000313" key="4">
    <source>
        <dbReference type="EMBL" id="QEA33313.1"/>
    </source>
</evidence>
<feature type="domain" description="Ppx/GppA phosphatase C-terminal" evidence="3">
    <location>
        <begin position="304"/>
        <end position="450"/>
    </location>
</feature>
<dbReference type="PANTHER" id="PTHR30005">
    <property type="entry name" value="EXOPOLYPHOSPHATASE"/>
    <property type="match status" value="1"/>
</dbReference>
<dbReference type="RefSeq" id="WP_014973743.1">
    <property type="nucleotide sequence ID" value="NZ_BPKR01000007.1"/>
</dbReference>
<dbReference type="InterPro" id="IPR048950">
    <property type="entry name" value="Ppx_GppA_C"/>
</dbReference>
<gene>
    <name evidence="4" type="ORF">FGL89_03685</name>
</gene>
<evidence type="ECO:0000313" key="5">
    <source>
        <dbReference type="Proteomes" id="UP000321332"/>
    </source>
</evidence>
<dbReference type="InterPro" id="IPR003607">
    <property type="entry name" value="HD/PDEase_dom"/>
</dbReference>
<evidence type="ECO:0000256" key="1">
    <source>
        <dbReference type="ARBA" id="ARBA00007125"/>
    </source>
</evidence>
<comment type="similarity">
    <text evidence="1">Belongs to the GppA/Ppx family.</text>
</comment>
<feature type="domain" description="Ppx/GppA phosphatase N-terminal" evidence="2">
    <location>
        <begin position="41"/>
        <end position="292"/>
    </location>
</feature>
<dbReference type="Pfam" id="PF21447">
    <property type="entry name" value="Ppx-GppA_III"/>
    <property type="match status" value="1"/>
</dbReference>
<proteinExistence type="inferred from homology"/>
<dbReference type="SUPFAM" id="SSF53067">
    <property type="entry name" value="Actin-like ATPase domain"/>
    <property type="match status" value="1"/>
</dbReference>
<dbReference type="Gene3D" id="3.30.420.40">
    <property type="match status" value="1"/>
</dbReference>
<reference evidence="4 5" key="1">
    <citation type="submission" date="2019-06" db="EMBL/GenBank/DDBJ databases">
        <title>Genome analyses of bacteria isolated from kimchi.</title>
        <authorList>
            <person name="Lee S."/>
            <person name="Ahn S."/>
            <person name="Roh S."/>
        </authorList>
    </citation>
    <scope>NUCLEOTIDE SEQUENCE [LARGE SCALE GENOMIC DNA]</scope>
    <source>
        <strain evidence="4 5">CBA3620</strain>
    </source>
</reference>
<dbReference type="EMBL" id="CP042374">
    <property type="protein sequence ID" value="QEA33313.1"/>
    <property type="molecule type" value="Genomic_DNA"/>
</dbReference>
<dbReference type="CDD" id="cd00077">
    <property type="entry name" value="HDc"/>
    <property type="match status" value="1"/>
</dbReference>
<dbReference type="Proteomes" id="UP000321332">
    <property type="component" value="Chromosome"/>
</dbReference>
<accession>A0AAE6IJU9</accession>
<evidence type="ECO:0000259" key="3">
    <source>
        <dbReference type="Pfam" id="PF21447"/>
    </source>
</evidence>
<dbReference type="AlphaFoldDB" id="A0AAE6IJU9"/>
<organism evidence="4 5">
    <name type="scientific">Leuconostoc carnosum</name>
    <dbReference type="NCBI Taxonomy" id="1252"/>
    <lineage>
        <taxon>Bacteria</taxon>
        <taxon>Bacillati</taxon>
        <taxon>Bacillota</taxon>
        <taxon>Bacilli</taxon>
        <taxon>Lactobacillales</taxon>
        <taxon>Lactobacillaceae</taxon>
        <taxon>Leuconostoc</taxon>
    </lineage>
</organism>
<dbReference type="GeneID" id="61186833"/>